<reference evidence="2 3" key="1">
    <citation type="journal article" date="2011" name="Int. J. Syst. Evol. Microbiol.">
        <title>Zhongshania antarctica gen. nov., sp. nov. and Zhongshania guokunii sp. nov., gammaproteobacteria respectively isolated from coastal attached (fast) ice and surface seawater of the Antarctic.</title>
        <authorList>
            <person name="Li H.J."/>
            <person name="Zhang X.Y."/>
            <person name="Chen C.X."/>
            <person name="Zhang Y.J."/>
            <person name="Gao Z.M."/>
            <person name="Yu Y."/>
            <person name="Chen X.L."/>
            <person name="Chen B."/>
            <person name="Zhang Y.Z."/>
        </authorList>
    </citation>
    <scope>NUCLEOTIDE SEQUENCE [LARGE SCALE GENOMIC DNA]</scope>
    <source>
        <strain evidence="2 3">R06B22</strain>
    </source>
</reference>
<dbReference type="Proteomes" id="UP001557484">
    <property type="component" value="Unassembled WGS sequence"/>
</dbReference>
<gene>
    <name evidence="2" type="ORF">AB4875_15085</name>
</gene>
<evidence type="ECO:0000256" key="1">
    <source>
        <dbReference type="SAM" id="Phobius"/>
    </source>
</evidence>
<keyword evidence="3" id="KW-1185">Reference proteome</keyword>
<dbReference type="EMBL" id="JBFRYB010000001">
    <property type="protein sequence ID" value="MEX1666817.1"/>
    <property type="molecule type" value="Genomic_DNA"/>
</dbReference>
<proteinExistence type="predicted"/>
<comment type="caution">
    <text evidence="2">The sequence shown here is derived from an EMBL/GenBank/DDBJ whole genome shotgun (WGS) entry which is preliminary data.</text>
</comment>
<accession>A0ABV3TYW3</accession>
<sequence length="145" mass="16100">MTLAEQIFSALLARHGADASHWPFLARLLLPVFLRIDSCALRWQDARCEESELAKWYQDIVPDLEPSAALQVRLANIALPGERLPREPSFTPPWRLSFAAAMASALLGVLLGASGYFADYTDPDIYIFDATATYEVSNWIAGTEL</sequence>
<evidence type="ECO:0000313" key="3">
    <source>
        <dbReference type="Proteomes" id="UP001557484"/>
    </source>
</evidence>
<name>A0ABV3TYW3_9GAMM</name>
<organism evidence="2 3">
    <name type="scientific">Zhongshania arctica</name>
    <dbReference type="NCBI Taxonomy" id="3238302"/>
    <lineage>
        <taxon>Bacteria</taxon>
        <taxon>Pseudomonadati</taxon>
        <taxon>Pseudomonadota</taxon>
        <taxon>Gammaproteobacteria</taxon>
        <taxon>Cellvibrionales</taxon>
        <taxon>Spongiibacteraceae</taxon>
        <taxon>Zhongshania</taxon>
    </lineage>
</organism>
<feature type="transmembrane region" description="Helical" evidence="1">
    <location>
        <begin position="96"/>
        <end position="118"/>
    </location>
</feature>
<keyword evidence="1" id="KW-1133">Transmembrane helix</keyword>
<evidence type="ECO:0000313" key="2">
    <source>
        <dbReference type="EMBL" id="MEX1666817.1"/>
    </source>
</evidence>
<dbReference type="RefSeq" id="WP_368376884.1">
    <property type="nucleotide sequence ID" value="NZ_JBFRYB010000001.1"/>
</dbReference>
<protein>
    <submittedName>
        <fullName evidence="2">Uncharacterized protein</fullName>
    </submittedName>
</protein>
<keyword evidence="1" id="KW-0812">Transmembrane</keyword>
<keyword evidence="1" id="KW-0472">Membrane</keyword>